<gene>
    <name evidence="4" type="ORF">MELIAE_LOCUS11715</name>
</gene>
<dbReference type="OrthoDB" id="7936313at2759"/>
<feature type="chain" id="PRO_5040268603" evidence="3">
    <location>
        <begin position="23"/>
        <end position="1904"/>
    </location>
</feature>
<dbReference type="InterPro" id="IPR036322">
    <property type="entry name" value="WD40_repeat_dom_sf"/>
</dbReference>
<protein>
    <submittedName>
        <fullName evidence="4">Uncharacterized protein</fullName>
    </submittedName>
</protein>
<reference evidence="4" key="1">
    <citation type="submission" date="2021-12" db="EMBL/GenBank/DDBJ databases">
        <authorList>
            <person name="King R."/>
        </authorList>
    </citation>
    <scope>NUCLEOTIDE SEQUENCE</scope>
</reference>
<dbReference type="GO" id="GO:0009986">
    <property type="term" value="C:cell surface"/>
    <property type="evidence" value="ECO:0007669"/>
    <property type="project" value="TreeGrafter"/>
</dbReference>
<accession>A0A9P0FNZ9</accession>
<dbReference type="InterPro" id="IPR051666">
    <property type="entry name" value="SP_Capacitation_Regulator"/>
</dbReference>
<comment type="subcellular location">
    <subcellularLocation>
        <location evidence="1">Secreted</location>
    </subcellularLocation>
</comment>
<evidence type="ECO:0000256" key="3">
    <source>
        <dbReference type="SAM" id="SignalP"/>
    </source>
</evidence>
<dbReference type="PANTHER" id="PTHR22918:SF6">
    <property type="entry name" value="EG:8D8.1 PROTEIN-RELATED"/>
    <property type="match status" value="1"/>
</dbReference>
<keyword evidence="2" id="KW-0964">Secreted</keyword>
<keyword evidence="3" id="KW-0732">Signal</keyword>
<dbReference type="GO" id="GO:0005576">
    <property type="term" value="C:extracellular region"/>
    <property type="evidence" value="ECO:0007669"/>
    <property type="project" value="UniProtKB-SubCell"/>
</dbReference>
<dbReference type="PANTHER" id="PTHR22918">
    <property type="entry name" value="SEMINAL PLASMA PROTEIN"/>
    <property type="match status" value="1"/>
</dbReference>
<dbReference type="SUPFAM" id="SSF50978">
    <property type="entry name" value="WD40 repeat-like"/>
    <property type="match status" value="1"/>
</dbReference>
<dbReference type="GO" id="GO:0008201">
    <property type="term" value="F:heparin binding"/>
    <property type="evidence" value="ECO:0007669"/>
    <property type="project" value="TreeGrafter"/>
</dbReference>
<proteinExistence type="predicted"/>
<dbReference type="EMBL" id="OV121139">
    <property type="protein sequence ID" value="CAH0562664.1"/>
    <property type="molecule type" value="Genomic_DNA"/>
</dbReference>
<evidence type="ECO:0000256" key="1">
    <source>
        <dbReference type="ARBA" id="ARBA00004613"/>
    </source>
</evidence>
<keyword evidence="5" id="KW-1185">Reference proteome</keyword>
<organism evidence="4 5">
    <name type="scientific">Brassicogethes aeneus</name>
    <name type="common">Rape pollen beetle</name>
    <name type="synonym">Meligethes aeneus</name>
    <dbReference type="NCBI Taxonomy" id="1431903"/>
    <lineage>
        <taxon>Eukaryota</taxon>
        <taxon>Metazoa</taxon>
        <taxon>Ecdysozoa</taxon>
        <taxon>Arthropoda</taxon>
        <taxon>Hexapoda</taxon>
        <taxon>Insecta</taxon>
        <taxon>Pterygota</taxon>
        <taxon>Neoptera</taxon>
        <taxon>Endopterygota</taxon>
        <taxon>Coleoptera</taxon>
        <taxon>Polyphaga</taxon>
        <taxon>Cucujiformia</taxon>
        <taxon>Nitidulidae</taxon>
        <taxon>Meligethinae</taxon>
        <taxon>Brassicogethes</taxon>
    </lineage>
</organism>
<evidence type="ECO:0000313" key="4">
    <source>
        <dbReference type="EMBL" id="CAH0562664.1"/>
    </source>
</evidence>
<feature type="signal peptide" evidence="3">
    <location>
        <begin position="1"/>
        <end position="22"/>
    </location>
</feature>
<evidence type="ECO:0000313" key="5">
    <source>
        <dbReference type="Proteomes" id="UP001154078"/>
    </source>
</evidence>
<dbReference type="Proteomes" id="UP001154078">
    <property type="component" value="Chromosome 8"/>
</dbReference>
<name>A0A9P0FNZ9_BRAAE</name>
<evidence type="ECO:0000256" key="2">
    <source>
        <dbReference type="ARBA" id="ARBA00022525"/>
    </source>
</evidence>
<sequence>MHHCVTTITILFVFYFNAVCEGITFNHELDEYLSKQSIALEAEEYKRIKKWDENEKLIVLFENNAQLSNEPNNIIQSVSAYNHTCILLKNSIQCVPKSDNLKSKTINNADILSNIYSMQSYQHKGTAYASIVYKNNTMILYSLTTEFGFEYLQSISFHNISDVKFFKEQNELYLMVATKLEKDEVHGYLILYKYSGSYFDETLKILTKPVLKIKALDNSGIIVTLDDQNYVSTYELNYGQIKKLQKIQNEHPVNIVTYNTKSKKYLAIFEQSGYHSIYYWKDDYFRLLQNFYFDSKVISSTIINHKNTPYMILFGAKYITVLNLNKNKFVSQETYKDYITHVHYIQFSDQILNDGFVIYRDNAVQFKLSKISLSMQIDAEDGLSDIQSCFAQLKNSLNFKVYGKNSKFVESLPTFNQTQSEAAFGNVVSQELRGDNPESIITEVDSVLNNLKSKLLFLRETIDNYNQVQDNHLVVKGDAIIKNIKVNTLKGDDVNFGIVNDLEWSPEHWLQYNTEQLITGQFSVNNLTVKHLNVNPVPDIFKDMLVKNSNEKLVIDVPVALQHLTVNKMISNVINDINISDIYNKNSNEAVKGVKIFDNLNVHEAKIKHLNNDVPDGILSNFANSKLNNFDRMVEIENLWVDEIDQINWDAFSKSVFRVGKTDTIEGDLTLTKFLTDRLKLKKLNGKPIDDLLTTSTDQTVKSTVIFKNIFTQKSTVEKINDVPFDNFVFLKENVKPTIKGIVKIDKAVVNEKLELIGDFADVYMKEGAHIIGTNESDLLQVYNDEVHIKGDLYVSNLDIWDDTKLILSNENFNLDFKKYWNKSAEHQVIDVHVEALRGMTTSSLRTNLINNRNINQFMRNTDQPQAKTNFHFENITIAGNLILDDNQMHTPDLKKIDADGVKTTGSFNIKGKKTFIDTVRAEKLNTNYLGGIDMLDVVNRNQKVSITGRKVFGNVTIRENLIGKNLELGKINDKDVSGIFEDAYFLDKPGDMSNLNFEDVTVNNLNTERINGHNINDHIKKMETMYATTKIKDIFIIGNLTINSLDNVDKINDIDFEDLIKNETATKVITNVVNFTETITVDNLIVKVINDVDFEILTSRIFYKGGDQEITAPYTFENLKANNIFVNKINNISFDDMVDTDGILYISTDLNIKKAHMESLQAQKVLPCDLADVMKYANSPNPNLWMNVNVSGNATFLDDTCDISRILLKTVKNNGVNFIEEEVNINAHLAAENIDIKNGFINDIDVEEILDDVVLKSSDDIQYISGRKVFPQAFISSGAVRGNADVPVINNILLSELDRRMIRKDFIESDVITGRKTFFGGLQTKKIVCNIISNIPPENIATFTKELVVPNTIFEAIEVDNMTVENVNNHNLKKVLENKLLQNSEEKQFTNATYFFESIDINENLITPFINDVMIDNMVVDEGIQNIRSPKTFRKKITIVGNTQMDYIDGYHLSETYEKLILFSEPARIKGSITLQSPNEMMGSIQAKSINGHSVEYINDILSMQSTNLRVSSVYTNKNEINRNVDRMLNLTQNLPSDLLYIETSKILDVQAPNIIDSKSAESAGHVLIHLTSEEDGHFCGLPDHCKCPTQQSIEITPTHSINTFFNKAVQRTYTYDDDDMILNVITNSISSDADCRRDVTTALQEVTSVTWSTKSSAHRNGSFHIFNEFITGYVSGVEFFTIEGITYAVIGIYYDPVLDSHDVTSRVIRFDEDKSDGTTIQWLPSRGLKTLYLFHTAQGIILIMGNFEETEIYRFDMENQQFVLLRTIPSYGCSAATGVVLSRDSLIVLAHDTAPIVVLKYNPVYDNYHYYQSFHMDGPVSGISVFYTGGFGISDAYLCIVSENDRYFIYSFQFIAGWRLEWNGEMDGLKKLIPFDISNQSYLLAPTSKLSTLFAVVKHGLK</sequence>